<keyword evidence="3" id="KW-1185">Reference proteome</keyword>
<dbReference type="SUPFAM" id="SSF52317">
    <property type="entry name" value="Class I glutamine amidotransferase-like"/>
    <property type="match status" value="1"/>
</dbReference>
<keyword evidence="1" id="KW-1133">Transmembrane helix</keyword>
<dbReference type="AlphaFoldDB" id="A0A5R9ICI9"/>
<dbReference type="OrthoDB" id="7199749at2"/>
<evidence type="ECO:0000256" key="1">
    <source>
        <dbReference type="SAM" id="Phobius"/>
    </source>
</evidence>
<sequence>MNFRIHFTSGGSESAGGQNQIEILLMNSHFILALGLFLALGITTVAIIKFRKQKRLRKSVLLLVNTIAAILAWLIMNPINLDAPRDLPKSHLYTTGMSMEQLHKSISASPKDEHWLTRALVNQWLNQGLNLATLQQSPGLQAAIVEDLGNWYWQGRAELPLVVHGDGFSQLQYAQANIRQISYLQENVPTPGFNRLQWRKQTYLGQQWQLSGFVQGDETEVFNIEVTDPGGEIVAQRRNIVAQEGFSLQIPANIPGQLLFTIALYRTPTGADNTLSATQEFATDNDSHTNTNMRQRETGSLNSDEPLAAKAVAEQSIAVSIAEAQPMRVMIVQSSPSFETRHLKNYMQQLGHQLVIRTRISEQKYLLQHSNLTSQFRQISSDAPLIERNLLADFDLLIMDGRMVEEFSYPQRQELRQLAEEGLGVFIVGDGALSARTLQQISGVEVQANNAKATGNGSGADMPTNSNANTLDRKFTLANNQKLDAIAHQTNALMWINSDALLVAPSGQRLISGMRVGQGRVVVSSIDNAYQWQLSDNSFDYQSYWQFLTQYTARQRNSTQLLPQSDLAISVQHSAESVCVMHNAVGPMESQMKNEELRLLVHGFADNSNANPIALLQRQNHIPMFCAVHFPETKGWTNYRLFQGNNIVSQQWRYVNPVNSFAAHFAYENQQSSIGLHSEDIQQTAFTHANATQSSNYQPYNKFWLWLAFLICLSFLWLERKAYLRA</sequence>
<feature type="transmembrane region" description="Helical" evidence="1">
    <location>
        <begin position="703"/>
        <end position="718"/>
    </location>
</feature>
<evidence type="ECO:0000313" key="3">
    <source>
        <dbReference type="Proteomes" id="UP000307790"/>
    </source>
</evidence>
<dbReference type="InterPro" id="IPR029062">
    <property type="entry name" value="Class_I_gatase-like"/>
</dbReference>
<name>A0A5R9ICI9_9GAMM</name>
<proteinExistence type="predicted"/>
<accession>A0A5R9ICI9</accession>
<dbReference type="Proteomes" id="UP000307790">
    <property type="component" value="Unassembled WGS sequence"/>
</dbReference>
<feature type="transmembrane region" description="Helical" evidence="1">
    <location>
        <begin position="30"/>
        <end position="48"/>
    </location>
</feature>
<keyword evidence="1" id="KW-0472">Membrane</keyword>
<feature type="transmembrane region" description="Helical" evidence="1">
    <location>
        <begin position="60"/>
        <end position="79"/>
    </location>
</feature>
<dbReference type="Gene3D" id="3.40.50.880">
    <property type="match status" value="1"/>
</dbReference>
<protein>
    <submittedName>
        <fullName evidence="2">Uncharacterized protein</fullName>
    </submittedName>
</protein>
<organism evidence="2 3">
    <name type="scientific">Thalassotalea litorea</name>
    <dbReference type="NCBI Taxonomy" id="2020715"/>
    <lineage>
        <taxon>Bacteria</taxon>
        <taxon>Pseudomonadati</taxon>
        <taxon>Pseudomonadota</taxon>
        <taxon>Gammaproteobacteria</taxon>
        <taxon>Alteromonadales</taxon>
        <taxon>Colwelliaceae</taxon>
        <taxon>Thalassotalea</taxon>
    </lineage>
</organism>
<keyword evidence="1" id="KW-0812">Transmembrane</keyword>
<dbReference type="RefSeq" id="WP_138321089.1">
    <property type="nucleotide sequence ID" value="NZ_VCBC01000017.1"/>
</dbReference>
<reference evidence="2 3" key="1">
    <citation type="submission" date="2019-05" db="EMBL/GenBank/DDBJ databases">
        <title>Genome sequences of Thalassotalea litorea 1K03283.</title>
        <authorList>
            <person name="Zhang D."/>
        </authorList>
    </citation>
    <scope>NUCLEOTIDE SEQUENCE [LARGE SCALE GENOMIC DNA]</scope>
    <source>
        <strain evidence="2 3">MCCC 1K03283</strain>
    </source>
</reference>
<dbReference type="EMBL" id="VCBC01000017">
    <property type="protein sequence ID" value="TLU61296.1"/>
    <property type="molecule type" value="Genomic_DNA"/>
</dbReference>
<comment type="caution">
    <text evidence="2">The sequence shown here is derived from an EMBL/GenBank/DDBJ whole genome shotgun (WGS) entry which is preliminary data.</text>
</comment>
<evidence type="ECO:0000313" key="2">
    <source>
        <dbReference type="EMBL" id="TLU61296.1"/>
    </source>
</evidence>
<gene>
    <name evidence="2" type="ORF">FE810_14895</name>
</gene>